<dbReference type="SUPFAM" id="SSF51197">
    <property type="entry name" value="Clavaminate synthase-like"/>
    <property type="match status" value="1"/>
</dbReference>
<evidence type="ECO:0000313" key="3">
    <source>
        <dbReference type="Proteomes" id="UP001214043"/>
    </source>
</evidence>
<name>A0AAF0CGQ5_9PROT</name>
<dbReference type="PANTHER" id="PTHR20883">
    <property type="entry name" value="PHYTANOYL-COA DIOXYGENASE DOMAIN CONTAINING 1"/>
    <property type="match status" value="1"/>
</dbReference>
<comment type="cofactor">
    <cofactor evidence="1">
        <name>Fe(2+)</name>
        <dbReference type="ChEBI" id="CHEBI:29033"/>
    </cofactor>
</comment>
<dbReference type="AlphaFoldDB" id="A0AAF0CGQ5"/>
<dbReference type="KEGG" id="hfl:PUV54_04675"/>
<dbReference type="GO" id="GO:0005506">
    <property type="term" value="F:iron ion binding"/>
    <property type="evidence" value="ECO:0007669"/>
    <property type="project" value="UniProtKB-ARBA"/>
</dbReference>
<dbReference type="PANTHER" id="PTHR20883:SF48">
    <property type="entry name" value="ECTOINE DIOXYGENASE"/>
    <property type="match status" value="1"/>
</dbReference>
<proteinExistence type="predicted"/>
<keyword evidence="2" id="KW-0223">Dioxygenase</keyword>
<dbReference type="Gene3D" id="2.60.120.620">
    <property type="entry name" value="q2cbj1_9rhob like domain"/>
    <property type="match status" value="1"/>
</dbReference>
<gene>
    <name evidence="2" type="ORF">PUV54_04675</name>
</gene>
<dbReference type="InterPro" id="IPR008775">
    <property type="entry name" value="Phytyl_CoA_dOase-like"/>
</dbReference>
<organism evidence="2 3">
    <name type="scientific">Hyphococcus flavus</name>
    <dbReference type="NCBI Taxonomy" id="1866326"/>
    <lineage>
        <taxon>Bacteria</taxon>
        <taxon>Pseudomonadati</taxon>
        <taxon>Pseudomonadota</taxon>
        <taxon>Alphaproteobacteria</taxon>
        <taxon>Parvularculales</taxon>
        <taxon>Parvularculaceae</taxon>
        <taxon>Hyphococcus</taxon>
    </lineage>
</organism>
<reference evidence="2" key="1">
    <citation type="submission" date="2023-02" db="EMBL/GenBank/DDBJ databases">
        <title>Genome sequence of Hyphococcus flavus.</title>
        <authorList>
            <person name="Rong J.-C."/>
            <person name="Zhao Q."/>
            <person name="Yi M."/>
            <person name="Wu J.-Y."/>
        </authorList>
    </citation>
    <scope>NUCLEOTIDE SEQUENCE</scope>
    <source>
        <strain evidence="2">MCCC 1K03223</strain>
    </source>
</reference>
<evidence type="ECO:0000256" key="1">
    <source>
        <dbReference type="ARBA" id="ARBA00001954"/>
    </source>
</evidence>
<keyword evidence="3" id="KW-1185">Reference proteome</keyword>
<keyword evidence="2" id="KW-0560">Oxidoreductase</keyword>
<dbReference type="Proteomes" id="UP001214043">
    <property type="component" value="Chromosome"/>
</dbReference>
<dbReference type="Pfam" id="PF05721">
    <property type="entry name" value="PhyH"/>
    <property type="match status" value="1"/>
</dbReference>
<sequence length="259" mass="29154">MFDKTALDEKGFTVAKNVLDEECLARFQDRVAALVLQEAERHDPKLREKLSSLSSYDLCHQGLIELRNASAEAMRRVVDTAKISSELMSVIYSPAMTEITAEAIPGAKETGVLFSYPNFRADLPTTFGEEHDKFALPWHQESGYYKTQASATTSLVFHMTLFDCPKEGGAVEVKPGSHLLNEVEHAVYFKDPENKRHRRVEVSDPRLNDFETDWLETDRGDVGLFKFQLFHRSGVNQSELVRYSLLIRASAAGAPDLVI</sequence>
<dbReference type="EMBL" id="CP118166">
    <property type="protein sequence ID" value="WDI32488.1"/>
    <property type="molecule type" value="Genomic_DNA"/>
</dbReference>
<accession>A0AAF0CGQ5</accession>
<dbReference type="RefSeq" id="WP_274494412.1">
    <property type="nucleotide sequence ID" value="NZ_CP118166.1"/>
</dbReference>
<protein>
    <submittedName>
        <fullName evidence="2">Phytanoyl-CoA dioxygenase family protein</fullName>
    </submittedName>
</protein>
<dbReference type="GO" id="GO:0016706">
    <property type="term" value="F:2-oxoglutarate-dependent dioxygenase activity"/>
    <property type="evidence" value="ECO:0007669"/>
    <property type="project" value="UniProtKB-ARBA"/>
</dbReference>
<evidence type="ECO:0000313" key="2">
    <source>
        <dbReference type="EMBL" id="WDI32488.1"/>
    </source>
</evidence>